<evidence type="ECO:0000313" key="2">
    <source>
        <dbReference type="Proteomes" id="UP000749646"/>
    </source>
</evidence>
<comment type="caution">
    <text evidence="1">The sequence shown here is derived from an EMBL/GenBank/DDBJ whole genome shotgun (WGS) entry which is preliminary data.</text>
</comment>
<feature type="non-terminal residue" evidence="1">
    <location>
        <position position="70"/>
    </location>
</feature>
<accession>A0A9P6LUV2</accession>
<organism evidence="1 2">
    <name type="scientific">Modicella reniformis</name>
    <dbReference type="NCBI Taxonomy" id="1440133"/>
    <lineage>
        <taxon>Eukaryota</taxon>
        <taxon>Fungi</taxon>
        <taxon>Fungi incertae sedis</taxon>
        <taxon>Mucoromycota</taxon>
        <taxon>Mortierellomycotina</taxon>
        <taxon>Mortierellomycetes</taxon>
        <taxon>Mortierellales</taxon>
        <taxon>Mortierellaceae</taxon>
        <taxon>Modicella</taxon>
    </lineage>
</organism>
<reference evidence="1" key="1">
    <citation type="journal article" date="2020" name="Fungal Divers.">
        <title>Resolving the Mortierellaceae phylogeny through synthesis of multi-gene phylogenetics and phylogenomics.</title>
        <authorList>
            <person name="Vandepol N."/>
            <person name="Liber J."/>
            <person name="Desiro A."/>
            <person name="Na H."/>
            <person name="Kennedy M."/>
            <person name="Barry K."/>
            <person name="Grigoriev I.V."/>
            <person name="Miller A.N."/>
            <person name="O'Donnell K."/>
            <person name="Stajich J.E."/>
            <person name="Bonito G."/>
        </authorList>
    </citation>
    <scope>NUCLEOTIDE SEQUENCE</scope>
    <source>
        <strain evidence="1">MES-2147</strain>
    </source>
</reference>
<name>A0A9P6LUV2_9FUNG</name>
<gene>
    <name evidence="1" type="ORF">BGZ65_000553</name>
</gene>
<dbReference type="AlphaFoldDB" id="A0A9P6LUV2"/>
<protein>
    <submittedName>
        <fullName evidence="1">Uncharacterized protein</fullName>
    </submittedName>
</protein>
<sequence length="70" mass="7675">MTRTAAPSNTVVPVDKIAETFKNYVGMFSAPTFLFLSVYHMSFLDNAMLTMLLSLIRLSTGIGIDINTDA</sequence>
<keyword evidence="2" id="KW-1185">Reference proteome</keyword>
<evidence type="ECO:0000313" key="1">
    <source>
        <dbReference type="EMBL" id="KAF9943653.1"/>
    </source>
</evidence>
<dbReference type="Proteomes" id="UP000749646">
    <property type="component" value="Unassembled WGS sequence"/>
</dbReference>
<dbReference type="EMBL" id="JAAAHW010008970">
    <property type="protein sequence ID" value="KAF9943653.1"/>
    <property type="molecule type" value="Genomic_DNA"/>
</dbReference>
<proteinExistence type="predicted"/>